<dbReference type="SUPFAM" id="SSF89155">
    <property type="entry name" value="TorD-like"/>
    <property type="match status" value="1"/>
</dbReference>
<keyword evidence="2" id="KW-1185">Reference proteome</keyword>
<protein>
    <submittedName>
        <fullName evidence="1">TorA maturation chaperone TorD</fullName>
    </submittedName>
</protein>
<proteinExistence type="predicted"/>
<name>A0A4R3JV08_9PROT</name>
<dbReference type="AlphaFoldDB" id="A0A4R3JV08"/>
<dbReference type="EMBL" id="SLZY01000008">
    <property type="protein sequence ID" value="TCS71754.1"/>
    <property type="molecule type" value="Genomic_DNA"/>
</dbReference>
<organism evidence="1 2">
    <name type="scientific">Sulfuritortus calidifontis</name>
    <dbReference type="NCBI Taxonomy" id="1914471"/>
    <lineage>
        <taxon>Bacteria</taxon>
        <taxon>Pseudomonadati</taxon>
        <taxon>Pseudomonadota</taxon>
        <taxon>Betaproteobacteria</taxon>
        <taxon>Nitrosomonadales</taxon>
        <taxon>Thiobacillaceae</taxon>
        <taxon>Sulfuritortus</taxon>
    </lineage>
</organism>
<dbReference type="Gene3D" id="1.10.3480.10">
    <property type="entry name" value="TorD-like"/>
    <property type="match status" value="1"/>
</dbReference>
<comment type="caution">
    <text evidence="1">The sequence shown here is derived from an EMBL/GenBank/DDBJ whole genome shotgun (WGS) entry which is preliminary data.</text>
</comment>
<evidence type="ECO:0000313" key="2">
    <source>
        <dbReference type="Proteomes" id="UP000295135"/>
    </source>
</evidence>
<accession>A0A4R3JV08</accession>
<sequence>MTAQLTHHPAAEAAAATILWGTLGRVFLPPLQVDLWRAMQAELPLDLAEWVAELDLNDTLRVDDLIGALQAYPEHEALLVHHSGLFYVPPVRVPLNLGQYLDGALNGPSLDALERWHSAFGLHKRDDFYDLADHLTAVLEFLALVAERGEPGQAAIFANTFLLPALPRLIARIEVEAVDSPYAWLARFTHAALARCYPSDGLPTGRDRPRYRIRPVGDGWRRCTRCDQPIATERELAVLEKALTGAGLPIDHLSLCLDCRDAARGWEHRPLPTMRR</sequence>
<evidence type="ECO:0000313" key="1">
    <source>
        <dbReference type="EMBL" id="TCS71754.1"/>
    </source>
</evidence>
<dbReference type="InterPro" id="IPR036411">
    <property type="entry name" value="TorD-like_sf"/>
</dbReference>
<dbReference type="RefSeq" id="WP_165919153.1">
    <property type="nucleotide sequence ID" value="NZ_AP018721.1"/>
</dbReference>
<dbReference type="InterPro" id="IPR020945">
    <property type="entry name" value="DMSO/NO3_reduct_chaperone"/>
</dbReference>
<gene>
    <name evidence="1" type="ORF">EDC61_10897</name>
</gene>
<dbReference type="Pfam" id="PF02613">
    <property type="entry name" value="Nitrate_red_del"/>
    <property type="match status" value="1"/>
</dbReference>
<reference evidence="1 2" key="1">
    <citation type="submission" date="2019-03" db="EMBL/GenBank/DDBJ databases">
        <title>Genomic Encyclopedia of Type Strains, Phase IV (KMG-IV): sequencing the most valuable type-strain genomes for metagenomic binning, comparative biology and taxonomic classification.</title>
        <authorList>
            <person name="Goeker M."/>
        </authorList>
    </citation>
    <scope>NUCLEOTIDE SEQUENCE [LARGE SCALE GENOMIC DNA]</scope>
    <source>
        <strain evidence="1 2">DSM 103923</strain>
    </source>
</reference>
<dbReference type="Proteomes" id="UP000295135">
    <property type="component" value="Unassembled WGS sequence"/>
</dbReference>